<keyword evidence="4" id="KW-1185">Reference proteome</keyword>
<evidence type="ECO:0000259" key="2">
    <source>
        <dbReference type="Pfam" id="PF18932"/>
    </source>
</evidence>
<evidence type="ECO:0000256" key="1">
    <source>
        <dbReference type="SAM" id="MobiDB-lite"/>
    </source>
</evidence>
<dbReference type="Pfam" id="PF18932">
    <property type="entry name" value="DUF5681"/>
    <property type="match status" value="1"/>
</dbReference>
<dbReference type="AlphaFoldDB" id="A0A4P7BVC0"/>
<feature type="region of interest" description="Disordered" evidence="1">
    <location>
        <begin position="1"/>
        <end position="28"/>
    </location>
</feature>
<evidence type="ECO:0000313" key="3">
    <source>
        <dbReference type="EMBL" id="QBQ53831.1"/>
    </source>
</evidence>
<dbReference type="RefSeq" id="WP_134356841.1">
    <property type="nucleotide sequence ID" value="NZ_CP038033.1"/>
</dbReference>
<reference evidence="3 4" key="1">
    <citation type="submission" date="2019-03" db="EMBL/GenBank/DDBJ databases">
        <title>The genome sequence of Nitrosococcus wardiae strain D1FHST reveals the archetypal metabolic capacity of ammonia-oxidizing Gammaproteobacteria.</title>
        <authorList>
            <person name="Wang L."/>
            <person name="Lim C.K."/>
            <person name="Hanson T.E."/>
            <person name="Dang H."/>
            <person name="Klotz M.G."/>
        </authorList>
    </citation>
    <scope>NUCLEOTIDE SEQUENCE [LARGE SCALE GENOMIC DNA]</scope>
    <source>
        <strain evidence="3 4">D1FHS</strain>
    </source>
</reference>
<proteinExistence type="predicted"/>
<dbReference type="OrthoDB" id="8254959at2"/>
<sequence length="113" mass="12978">MRKRPPTRGSFKPGGSGNPKGKPKGARNKLGEAFLCDLYADWQEHGRAVLSTVREQDPAAYLRIVASLLPREAQHHHFLDELQELSTEELRQKLEQVRQERIRLEGSDEEPRH</sequence>
<protein>
    <recommendedName>
        <fullName evidence="2">DUF5681 domain-containing protein</fullName>
    </recommendedName>
</protein>
<evidence type="ECO:0000313" key="4">
    <source>
        <dbReference type="Proteomes" id="UP000294325"/>
    </source>
</evidence>
<gene>
    <name evidence="3" type="ORF">E3U44_04370</name>
</gene>
<dbReference type="Proteomes" id="UP000294325">
    <property type="component" value="Chromosome"/>
</dbReference>
<organism evidence="3 4">
    <name type="scientific">Nitrosococcus wardiae</name>
    <dbReference type="NCBI Taxonomy" id="1814290"/>
    <lineage>
        <taxon>Bacteria</taxon>
        <taxon>Pseudomonadati</taxon>
        <taxon>Pseudomonadota</taxon>
        <taxon>Gammaproteobacteria</taxon>
        <taxon>Chromatiales</taxon>
        <taxon>Chromatiaceae</taxon>
        <taxon>Nitrosococcus</taxon>
    </lineage>
</organism>
<dbReference type="KEGG" id="nwr:E3U44_04370"/>
<dbReference type="InterPro" id="IPR043736">
    <property type="entry name" value="DUF5681"/>
</dbReference>
<dbReference type="EMBL" id="CP038033">
    <property type="protein sequence ID" value="QBQ53831.1"/>
    <property type="molecule type" value="Genomic_DNA"/>
</dbReference>
<feature type="domain" description="DUF5681" evidence="2">
    <location>
        <begin position="9"/>
        <end position="34"/>
    </location>
</feature>
<name>A0A4P7BVC0_9GAMM</name>
<accession>A0A4P7BVC0</accession>